<protein>
    <recommendedName>
        <fullName evidence="3">Toxin</fullName>
    </recommendedName>
</protein>
<name>A0ABY0NYH2_9PSED</name>
<organism evidence="1 2">
    <name type="scientific">Pseudomonas extremaustralis</name>
    <dbReference type="NCBI Taxonomy" id="359110"/>
    <lineage>
        <taxon>Bacteria</taxon>
        <taxon>Pseudomonadati</taxon>
        <taxon>Pseudomonadota</taxon>
        <taxon>Gammaproteobacteria</taxon>
        <taxon>Pseudomonadales</taxon>
        <taxon>Pseudomonadaceae</taxon>
        <taxon>Pseudomonas</taxon>
    </lineage>
</organism>
<evidence type="ECO:0008006" key="3">
    <source>
        <dbReference type="Google" id="ProtNLM"/>
    </source>
</evidence>
<evidence type="ECO:0000313" key="1">
    <source>
        <dbReference type="EMBL" id="SDG39761.1"/>
    </source>
</evidence>
<proteinExistence type="predicted"/>
<gene>
    <name evidence="1" type="ORF">SAMN05216591_5933</name>
</gene>
<dbReference type="Gene3D" id="3.40.50.11550">
    <property type="match status" value="2"/>
</dbReference>
<keyword evidence="2" id="KW-1185">Reference proteome</keyword>
<sequence>MLKALSLSMEPVPVSTSPPALAFDEIKGSLNLIGQHLLNVETPLLPSHTASAELAYLERLDTHLRQYRQHFLAKSRALYQDLAQNDLHSAEGQTLLTALRSSLNNQLLEMDRREQIDGKARASFMTFEAGYTALANEAALGAADRLLHPEERAILERVPLGLTQRPGLYALTFQYQGQTVELAGAFVLTQHASPVVTDLRSTPAVGRVALFTPSRGIEFFDALADLDTQLFQRLSAPSERQHFMNLLASAYHALTPHAIWPLALAPISDHPLFKHLDNALIAKRSEDIARALSLVDNPGHDPQPLIGALDQAIASAVPDLGPRLQWRAQALLDRWLRHSAPDWYRSANATRRARLAEYLHHYNQARHNLEQVFVPLTTPHALARHQWLERLSDELDIHDLDPDRLQVTTRRFVSPIGDYAHQRSLVELALRGLHPDDERADSDFLKKTTLTYDDAPLPDVYQALTPAWLVQQLATLQPRLDFNALQKQLQAKPEACQAIEAMLDHRINALAYAAMLQGHLSEQDLELIQRLRQGSDTRLSASTLALHEAQLQDLWVLRQRDANGVVKRVLLCTPEAPRAQQFQAFDSEIACQNHILGWTLDDGRTSPPGTLTDYLITRVALRFRDKMKQVLSGLSYRFHALEHREISFGQAVSHAECLKAMATHVLATRLDDDEFSTPGWYRSAPLATRRTLMKLADDTEGGLRAYTEYPLSEARVPSFTTYLHEQARKRLNGLLGRPHNDVDPDTVWAYSPPALIGSSTPAPISYTQLYRDGYADGIGFLDEKFSRSARFKGPDGVDLSALTAEKVARSVTGVWIGQRYINEVKSRLLNVGSPDYDLRRDTTLALTQGQLRSAALECQLQGHIASVDRQWLERSISRMGETSPVIRRDHAIHRLSLDGEWVIGCYLFTHDDHPTLLYTPNAPDGISLREARQFNYLLKKLPGMLGYLVQRVAVQSQARVRAYLEDARRQLPEDLNKTSASPPRHDPIRPQTQIQDLRREVYDLKLQRRLDDVHATTVNRTTMISGIFWTCVEWVAAVATAPFPLLSLSVGLALAFKDAMLALHAYHQGDNAQALEHFIGYLLNSAGGLFTDLRPALGALHHLVRPAARQAPRRLVQSPALKLISPLEPTSPAPLDMQSVLFNGEFLWAHHTPDPIGRYLLYRLDPATGRLVSTTRLAAPDAQGIWRRTGVSGGAPKYEKVPDSPDALKNYEMPAKYAEKLEHVLNPELKALLSRQGEGLYDNPHLSLAVAARDLQPLREVYQQQVDQLSKDARDFFSQQAARPRAEVPAVAADTSLAALMDNPAFTQAPNLIVGAAPGAVAGLQAVIEHLDGLIAKGFKRLYVEYLPGDVFRAKLEKLNSGKSWKHIERHLKIVDKALGIAENADASYLALVRKASAKGLKIKALDASTSYHLDDALNLGDTPPTTARDAGLRNFYSHKVLEADSEAVPDERWIALVDPARMTSVDQTPGLADLHPAIAVRVEGLGAGQTVGVRIDNTTTADYVLAVQTSYKPADLPGSSTAAPTPTVSHYSDYDIAPELRESIFIQSNQYRGLDTRYLPSAAHRKAFYAFKSTRDRLTLDAQQHLSAQTLPARPELARLNGQTLPEPFMQTVSDSQLAGLVIGEAHSAQSSKAFLINHMKTLKALKFETLYVEHVLTDMHQADLDLFRQSKRLSPTLKDYLKRQDAGHMPLYSGANSYFEVIQQANKHGLRIRALDCTASYYVKGANPEARHQMFSYFASQVINADQAAHGPHKWVAFIGSAHTNTHLQVPGLAELQGAVSLHIRDTAPSLSSNIRPGRWETNLETRWAALRSDFTLELGVPGRREPTAFVPLDRTRLKEPGHFLIERPSMAQTHLLHKSRTGEIVSTPIQVDDQGLFFIDRWGMAPQRFVYQNTLIDAIRAQVQLTPAP</sequence>
<dbReference type="Proteomes" id="UP000182858">
    <property type="component" value="Chromosome I"/>
</dbReference>
<dbReference type="EMBL" id="LT629689">
    <property type="protein sequence ID" value="SDG39761.1"/>
    <property type="molecule type" value="Genomic_DNA"/>
</dbReference>
<accession>A0ABY0NYH2</accession>
<dbReference type="SUPFAM" id="SSF159501">
    <property type="entry name" value="EreA/ChaN-like"/>
    <property type="match status" value="2"/>
</dbReference>
<evidence type="ECO:0000313" key="2">
    <source>
        <dbReference type="Proteomes" id="UP000182858"/>
    </source>
</evidence>
<reference evidence="1 2" key="1">
    <citation type="submission" date="2016-10" db="EMBL/GenBank/DDBJ databases">
        <authorList>
            <person name="Varghese N."/>
            <person name="Submissions S."/>
        </authorList>
    </citation>
    <scope>NUCLEOTIDE SEQUENCE [LARGE SCALE GENOMIC DNA]</scope>
    <source>
        <strain evidence="1 2">DSM 17835</strain>
    </source>
</reference>
<dbReference type="CDD" id="cd14729">
    <property type="entry name" value="RtxA-like"/>
    <property type="match status" value="2"/>
</dbReference>